<feature type="transmembrane region" description="Helical" evidence="7">
    <location>
        <begin position="6"/>
        <end position="29"/>
    </location>
</feature>
<feature type="transmembrane region" description="Helical" evidence="7">
    <location>
        <begin position="185"/>
        <end position="203"/>
    </location>
</feature>
<keyword evidence="2" id="KW-1003">Cell membrane</keyword>
<comment type="caution">
    <text evidence="8">The sequence shown here is derived from an EMBL/GenBank/DDBJ whole genome shotgun (WGS) entry which is preliminary data.</text>
</comment>
<proteinExistence type="predicted"/>
<dbReference type="GO" id="GO:0016740">
    <property type="term" value="F:transferase activity"/>
    <property type="evidence" value="ECO:0007669"/>
    <property type="project" value="UniProtKB-KW"/>
</dbReference>
<sequence length="377" mass="39631">MTDSALIGWLIGLAVVPPLIISLISLYPVRRFASQLGLIANPGGHSTHTNVTPLGGGIGIWLGIILPMIGGTLIVCGIDLGFHQSLGLPDSVTVFFSGIRSRLGQLWCLLGAGTVLFALGIWDDRRGAPVGLRLLIEFGVAAFVVYVMGFGLTAFIGAPALTNLLSVIWIVAVINSFNMLDNMDGLSGGVAAIIAASMAAVMLTTPGSGGSLPQLFVAGLLLCVCGSLLGFLWHNRPPAKLFMGDGGSYLVGFLIAVSMLMATFASEPRPHAVLAPICAMLIPMYDMGTVLWIRIREGRSVFKGDRSHFSHRLVALGLSRTQAVLTIHLVTATCGLASLLLVHVTVLQAIAVLGIVGCMLLLVVILESTGWRKQSGE</sequence>
<feature type="transmembrane region" description="Helical" evidence="7">
    <location>
        <begin position="313"/>
        <end position="340"/>
    </location>
</feature>
<keyword evidence="5 7" id="KW-1133">Transmembrane helix</keyword>
<keyword evidence="6 7" id="KW-0472">Membrane</keyword>
<feature type="transmembrane region" description="Helical" evidence="7">
    <location>
        <begin position="134"/>
        <end position="154"/>
    </location>
</feature>
<dbReference type="EC" id="2.7.8.-" evidence="8"/>
<dbReference type="Pfam" id="PF00953">
    <property type="entry name" value="Glycos_transf_4"/>
    <property type="match status" value="1"/>
</dbReference>
<feature type="transmembrane region" description="Helical" evidence="7">
    <location>
        <begin position="272"/>
        <end position="293"/>
    </location>
</feature>
<dbReference type="PANTHER" id="PTHR22926:SF3">
    <property type="entry name" value="UNDECAPRENYL-PHOSPHATE ALPHA-N-ACETYLGLUCOSAMINYL 1-PHOSPHATE TRANSFERASE"/>
    <property type="match status" value="1"/>
</dbReference>
<feature type="transmembrane region" description="Helical" evidence="7">
    <location>
        <begin position="103"/>
        <end position="122"/>
    </location>
</feature>
<dbReference type="EMBL" id="JASZZN010000001">
    <property type="protein sequence ID" value="MDM4013956.1"/>
    <property type="molecule type" value="Genomic_DNA"/>
</dbReference>
<name>A0ABT7PBW6_9BACT</name>
<feature type="transmembrane region" description="Helical" evidence="7">
    <location>
        <begin position="246"/>
        <end position="266"/>
    </location>
</feature>
<evidence type="ECO:0000256" key="5">
    <source>
        <dbReference type="ARBA" id="ARBA00022989"/>
    </source>
</evidence>
<dbReference type="RefSeq" id="WP_235034038.1">
    <property type="nucleotide sequence ID" value="NZ_CP141221.1"/>
</dbReference>
<evidence type="ECO:0000313" key="8">
    <source>
        <dbReference type="EMBL" id="MDM4013956.1"/>
    </source>
</evidence>
<evidence type="ECO:0000256" key="3">
    <source>
        <dbReference type="ARBA" id="ARBA00022679"/>
    </source>
</evidence>
<accession>A0ABT7PBW6</accession>
<evidence type="ECO:0000256" key="4">
    <source>
        <dbReference type="ARBA" id="ARBA00022692"/>
    </source>
</evidence>
<feature type="transmembrane region" description="Helical" evidence="7">
    <location>
        <begin position="215"/>
        <end position="234"/>
    </location>
</feature>
<dbReference type="CDD" id="cd06853">
    <property type="entry name" value="GT_WecA_like"/>
    <property type="match status" value="1"/>
</dbReference>
<evidence type="ECO:0000256" key="7">
    <source>
        <dbReference type="SAM" id="Phobius"/>
    </source>
</evidence>
<dbReference type="PANTHER" id="PTHR22926">
    <property type="entry name" value="PHOSPHO-N-ACETYLMURAMOYL-PENTAPEPTIDE-TRANSFERASE"/>
    <property type="match status" value="1"/>
</dbReference>
<organism evidence="8 9">
    <name type="scientific">Roseiconus lacunae</name>
    <dbReference type="NCBI Taxonomy" id="2605694"/>
    <lineage>
        <taxon>Bacteria</taxon>
        <taxon>Pseudomonadati</taxon>
        <taxon>Planctomycetota</taxon>
        <taxon>Planctomycetia</taxon>
        <taxon>Pirellulales</taxon>
        <taxon>Pirellulaceae</taxon>
        <taxon>Roseiconus</taxon>
    </lineage>
</organism>
<feature type="transmembrane region" description="Helical" evidence="7">
    <location>
        <begin position="346"/>
        <end position="366"/>
    </location>
</feature>
<dbReference type="Proteomes" id="UP001239462">
    <property type="component" value="Unassembled WGS sequence"/>
</dbReference>
<comment type="subcellular location">
    <subcellularLocation>
        <location evidence="1">Cell membrane</location>
        <topology evidence="1">Multi-pass membrane protein</topology>
    </subcellularLocation>
</comment>
<evidence type="ECO:0000256" key="1">
    <source>
        <dbReference type="ARBA" id="ARBA00004651"/>
    </source>
</evidence>
<keyword evidence="9" id="KW-1185">Reference proteome</keyword>
<reference evidence="8 9" key="1">
    <citation type="submission" date="2023-06" db="EMBL/GenBank/DDBJ databases">
        <title>Roseiconus lacunae JC819 isolated from Gulf of Mannar region, Tamil Nadu.</title>
        <authorList>
            <person name="Pk S."/>
            <person name="Ch S."/>
            <person name="Ch V.R."/>
        </authorList>
    </citation>
    <scope>NUCLEOTIDE SEQUENCE [LARGE SCALE GENOMIC DNA]</scope>
    <source>
        <strain evidence="8 9">JC819</strain>
    </source>
</reference>
<keyword evidence="4 7" id="KW-0812">Transmembrane</keyword>
<evidence type="ECO:0000256" key="2">
    <source>
        <dbReference type="ARBA" id="ARBA00022475"/>
    </source>
</evidence>
<evidence type="ECO:0000313" key="9">
    <source>
        <dbReference type="Proteomes" id="UP001239462"/>
    </source>
</evidence>
<gene>
    <name evidence="8" type="ORF">QTN89_00850</name>
</gene>
<protein>
    <submittedName>
        <fullName evidence="8">MraY family glycosyltransferase</fullName>
        <ecNumber evidence="8">2.7.8.-</ecNumber>
    </submittedName>
</protein>
<evidence type="ECO:0000256" key="6">
    <source>
        <dbReference type="ARBA" id="ARBA00023136"/>
    </source>
</evidence>
<keyword evidence="3 8" id="KW-0808">Transferase</keyword>
<dbReference type="InterPro" id="IPR000715">
    <property type="entry name" value="Glycosyl_transferase_4"/>
</dbReference>
<feature type="transmembrane region" description="Helical" evidence="7">
    <location>
        <begin position="58"/>
        <end position="83"/>
    </location>
</feature>
<feature type="transmembrane region" description="Helical" evidence="7">
    <location>
        <begin position="160"/>
        <end position="178"/>
    </location>
</feature>